<evidence type="ECO:0000313" key="1">
    <source>
        <dbReference type="EMBL" id="MFD2235229.1"/>
    </source>
</evidence>
<comment type="caution">
    <text evidence="1">The sequence shown here is derived from an EMBL/GenBank/DDBJ whole genome shotgun (WGS) entry which is preliminary data.</text>
</comment>
<sequence length="334" mass="36949">MAPRLFLSFSALALLALIVIGLWPVPPYRASYRVLGCLDREVLYESKLEQARTDPRYDLMTFGNSRVIDVGAGELDLPGPRFFSMGIGGTSFRQSVVTLAALADAGKAPRVAVLSFDNVALLYAQLPYDFPLPPARWRLRGDDLAALIDAPYAVGPDWRKFFRNLAVTEMAALARTINLFRLEERLFAWAGMVPDGRSCHVWDADGSHRRPPVERELSGAAPKPWPVYEDRYPLLEHDLDRLARIQAAGTRVIIYESPLYPAVADALDPALPPEMAGQRRRLIEGCRARGLECHPAPRLAGSVEDGFWPDATHAPPRALGHFIAGLVRPHLATP</sequence>
<proteinExistence type="predicted"/>
<evidence type="ECO:0000313" key="2">
    <source>
        <dbReference type="Proteomes" id="UP001597296"/>
    </source>
</evidence>
<evidence type="ECO:0008006" key="3">
    <source>
        <dbReference type="Google" id="ProtNLM"/>
    </source>
</evidence>
<gene>
    <name evidence="1" type="ORF">ACFSNB_15575</name>
</gene>
<reference evidence="2" key="1">
    <citation type="journal article" date="2019" name="Int. J. Syst. Evol. Microbiol.">
        <title>The Global Catalogue of Microorganisms (GCM) 10K type strain sequencing project: providing services to taxonomists for standard genome sequencing and annotation.</title>
        <authorList>
            <consortium name="The Broad Institute Genomics Platform"/>
            <consortium name="The Broad Institute Genome Sequencing Center for Infectious Disease"/>
            <person name="Wu L."/>
            <person name="Ma J."/>
        </authorList>
    </citation>
    <scope>NUCLEOTIDE SEQUENCE [LARGE SCALE GENOMIC DNA]</scope>
    <source>
        <strain evidence="2">KCTC 15012</strain>
    </source>
</reference>
<dbReference type="Proteomes" id="UP001597296">
    <property type="component" value="Unassembled WGS sequence"/>
</dbReference>
<protein>
    <recommendedName>
        <fullName evidence="3">SGNH/GDSL hydrolase family protein</fullName>
    </recommendedName>
</protein>
<accession>A0ABW5CD63</accession>
<name>A0ABW5CD63_9PROT</name>
<keyword evidence="2" id="KW-1185">Reference proteome</keyword>
<organism evidence="1 2">
    <name type="scientific">Phaeospirillum tilakii</name>
    <dbReference type="NCBI Taxonomy" id="741673"/>
    <lineage>
        <taxon>Bacteria</taxon>
        <taxon>Pseudomonadati</taxon>
        <taxon>Pseudomonadota</taxon>
        <taxon>Alphaproteobacteria</taxon>
        <taxon>Rhodospirillales</taxon>
        <taxon>Rhodospirillaceae</taxon>
        <taxon>Phaeospirillum</taxon>
    </lineage>
</organism>
<dbReference type="RefSeq" id="WP_377318215.1">
    <property type="nucleotide sequence ID" value="NZ_JBHUIY010000039.1"/>
</dbReference>
<dbReference type="EMBL" id="JBHUIY010000039">
    <property type="protein sequence ID" value="MFD2235229.1"/>
    <property type="molecule type" value="Genomic_DNA"/>
</dbReference>